<proteinExistence type="predicted"/>
<sequence length="117" mass="13144">MAASAECPKCQANMYDCSLETPVKGIMYWGCSSCDYKMLDSDQIIEFFQRNGTPEEFESLQEEVGNLEHDNEVLGISMRSALSHLEAAKDILDAFENLSNEMASVKKFINDAMDELD</sequence>
<gene>
    <name evidence="1" type="ORF">FEZ08_01560</name>
</gene>
<name>A0A5R8QH75_9FIRM</name>
<reference evidence="1 2" key="1">
    <citation type="submission" date="2019-05" db="EMBL/GenBank/DDBJ databases">
        <title>Culicoidintestinum kansasii gen. nov., sp. nov. from the gastrointestinal tract of the biting midge, Culicoides sonorensis.</title>
        <authorList>
            <person name="Neupane S."/>
            <person name="Ghosh A."/>
            <person name="Gunther S."/>
            <person name="Martin K."/>
            <person name="Zurek L."/>
        </authorList>
    </citation>
    <scope>NUCLEOTIDE SEQUENCE [LARGE SCALE GENOMIC DNA]</scope>
    <source>
        <strain evidence="1 2">CS-1</strain>
    </source>
</reference>
<comment type="caution">
    <text evidence="1">The sequence shown here is derived from an EMBL/GenBank/DDBJ whole genome shotgun (WGS) entry which is preliminary data.</text>
</comment>
<accession>A0A5R8QH75</accession>
<dbReference type="RefSeq" id="WP_138189939.1">
    <property type="nucleotide sequence ID" value="NZ_VBWP01000001.1"/>
</dbReference>
<dbReference type="Proteomes" id="UP000306912">
    <property type="component" value="Unassembled WGS sequence"/>
</dbReference>
<protein>
    <submittedName>
        <fullName evidence="1">Uncharacterized protein</fullName>
    </submittedName>
</protein>
<dbReference type="AlphaFoldDB" id="A0A5R8QH75"/>
<evidence type="ECO:0000313" key="1">
    <source>
        <dbReference type="EMBL" id="TLG77332.1"/>
    </source>
</evidence>
<dbReference type="EMBL" id="VBWP01000001">
    <property type="protein sequence ID" value="TLG77332.1"/>
    <property type="molecule type" value="Genomic_DNA"/>
</dbReference>
<evidence type="ECO:0000313" key="2">
    <source>
        <dbReference type="Proteomes" id="UP000306912"/>
    </source>
</evidence>
<keyword evidence="2" id="KW-1185">Reference proteome</keyword>
<dbReference type="InParanoid" id="A0A5R8QH75"/>
<organism evidence="1 2">
    <name type="scientific">Culicoidibacter larvae</name>
    <dbReference type="NCBI Taxonomy" id="2579976"/>
    <lineage>
        <taxon>Bacteria</taxon>
        <taxon>Bacillati</taxon>
        <taxon>Bacillota</taxon>
        <taxon>Culicoidibacteria</taxon>
        <taxon>Culicoidibacterales</taxon>
        <taxon>Culicoidibacteraceae</taxon>
        <taxon>Culicoidibacter</taxon>
    </lineage>
</organism>